<feature type="transmembrane region" description="Helical" evidence="2">
    <location>
        <begin position="129"/>
        <end position="150"/>
    </location>
</feature>
<feature type="transmembrane region" description="Helical" evidence="2">
    <location>
        <begin position="43"/>
        <end position="65"/>
    </location>
</feature>
<sequence length="434" mass="42878">MPDSPVSVARPMSTAPAEPAEAPPRRWLAGYRDLLAVPGFGRLAVVGLASKLPAGMVALSLLLLVGHDHAYGTAGLAVSGAAAGQALTGPLRGRLVDRCSPRRILLGFLAAHLVAVTALVTAVRGHASVAAVLTLAVALGVTMPPAAVMMRSVWHGATGPRTAGTAMALDSAIMGTALITGPLLASWLSLSVSPEAPFVAVALLTTVAVALLVGVVGPSGAVPRQAGAGHWLGPLTSAPLRRLLAVDALFVASVTGIDVLLPAYAREYDAVAYTGLCLGALSIGSVLGGLALGALPSGRFGGPGIGALLGVFAAGAGGLAVACRISPTAVLLACPFAGLAIGSAFGALRALGGDLAPQGRVTETMSWLSSIDLAGGAAGAALFAGLAGAQGSRSALLLVPAVLVPAALLGRKVRPDAARSGATPRPPRAPRRAR</sequence>
<dbReference type="Pfam" id="PF07690">
    <property type="entry name" value="MFS_1"/>
    <property type="match status" value="1"/>
</dbReference>
<dbReference type="PANTHER" id="PTHR23542">
    <property type="match status" value="1"/>
</dbReference>
<keyword evidence="2" id="KW-0812">Transmembrane</keyword>
<dbReference type="InterPro" id="IPR036259">
    <property type="entry name" value="MFS_trans_sf"/>
</dbReference>
<dbReference type="PANTHER" id="PTHR23542:SF1">
    <property type="entry name" value="MAJOR FACILITATOR SUPERFAMILY (MFS) PROFILE DOMAIN-CONTAINING PROTEIN"/>
    <property type="match status" value="1"/>
</dbReference>
<dbReference type="AlphaFoldDB" id="A0A291QMY2"/>
<dbReference type="GO" id="GO:0022857">
    <property type="term" value="F:transmembrane transporter activity"/>
    <property type="evidence" value="ECO:0007669"/>
    <property type="project" value="InterPro"/>
</dbReference>
<keyword evidence="2" id="KW-0472">Membrane</keyword>
<feature type="region of interest" description="Disordered" evidence="1">
    <location>
        <begin position="415"/>
        <end position="434"/>
    </location>
</feature>
<feature type="transmembrane region" description="Helical" evidence="2">
    <location>
        <begin position="328"/>
        <end position="352"/>
    </location>
</feature>
<evidence type="ECO:0000313" key="3">
    <source>
        <dbReference type="EMBL" id="ATL32912.1"/>
    </source>
</evidence>
<accession>A0A291QMY2</accession>
<dbReference type="Proteomes" id="UP000221011">
    <property type="component" value="Chromosome"/>
</dbReference>
<evidence type="ECO:0000256" key="1">
    <source>
        <dbReference type="SAM" id="MobiDB-lite"/>
    </source>
</evidence>
<feature type="transmembrane region" description="Helical" evidence="2">
    <location>
        <begin position="71"/>
        <end position="91"/>
    </location>
</feature>
<feature type="region of interest" description="Disordered" evidence="1">
    <location>
        <begin position="1"/>
        <end position="21"/>
    </location>
</feature>
<dbReference type="EMBL" id="CP022685">
    <property type="protein sequence ID" value="ATL32912.1"/>
    <property type="molecule type" value="Genomic_DNA"/>
</dbReference>
<feature type="transmembrane region" description="Helical" evidence="2">
    <location>
        <begin position="243"/>
        <end position="264"/>
    </location>
</feature>
<feature type="transmembrane region" description="Helical" evidence="2">
    <location>
        <begin position="103"/>
        <end position="123"/>
    </location>
</feature>
<evidence type="ECO:0000313" key="4">
    <source>
        <dbReference type="Proteomes" id="UP000221011"/>
    </source>
</evidence>
<feature type="transmembrane region" description="Helical" evidence="2">
    <location>
        <begin position="196"/>
        <end position="222"/>
    </location>
</feature>
<proteinExistence type="predicted"/>
<organism evidence="3 4">
    <name type="scientific">Streptomyces formicae</name>
    <dbReference type="NCBI Taxonomy" id="1616117"/>
    <lineage>
        <taxon>Bacteria</taxon>
        <taxon>Bacillati</taxon>
        <taxon>Actinomycetota</taxon>
        <taxon>Actinomycetes</taxon>
        <taxon>Kitasatosporales</taxon>
        <taxon>Streptomycetaceae</taxon>
        <taxon>Streptomyces</taxon>
    </lineage>
</organism>
<reference evidence="3 4" key="1">
    <citation type="submission" date="2017-08" db="EMBL/GenBank/DDBJ databases">
        <title>Complete Genome Sequence of Streptomyces formicae KY5, the formicamycin producer.</title>
        <authorList>
            <person name="Holmes N.A."/>
            <person name="Devine R."/>
            <person name="Qin Z."/>
            <person name="Seipke R.F."/>
            <person name="Wilkinson B."/>
            <person name="Hutchings M.I."/>
        </authorList>
    </citation>
    <scope>NUCLEOTIDE SEQUENCE [LARGE SCALE GENOMIC DNA]</scope>
    <source>
        <strain evidence="3 4">KY5</strain>
    </source>
</reference>
<feature type="transmembrane region" description="Helical" evidence="2">
    <location>
        <begin position="270"/>
        <end position="292"/>
    </location>
</feature>
<feature type="transmembrane region" description="Helical" evidence="2">
    <location>
        <begin position="364"/>
        <end position="387"/>
    </location>
</feature>
<gene>
    <name evidence="3" type="ORF">KY5_7894c</name>
</gene>
<dbReference type="SUPFAM" id="SSF103473">
    <property type="entry name" value="MFS general substrate transporter"/>
    <property type="match status" value="1"/>
</dbReference>
<dbReference type="KEGG" id="sfk:KY5_7894c"/>
<evidence type="ECO:0000256" key="2">
    <source>
        <dbReference type="SAM" id="Phobius"/>
    </source>
</evidence>
<keyword evidence="2" id="KW-1133">Transmembrane helix</keyword>
<feature type="transmembrane region" description="Helical" evidence="2">
    <location>
        <begin position="304"/>
        <end position="322"/>
    </location>
</feature>
<feature type="transmembrane region" description="Helical" evidence="2">
    <location>
        <begin position="171"/>
        <end position="190"/>
    </location>
</feature>
<keyword evidence="4" id="KW-1185">Reference proteome</keyword>
<dbReference type="RefSeq" id="WP_234363101.1">
    <property type="nucleotide sequence ID" value="NZ_CP022685.1"/>
</dbReference>
<dbReference type="InterPro" id="IPR011701">
    <property type="entry name" value="MFS"/>
</dbReference>
<name>A0A291QMY2_9ACTN</name>
<dbReference type="Gene3D" id="1.20.1250.20">
    <property type="entry name" value="MFS general substrate transporter like domains"/>
    <property type="match status" value="1"/>
</dbReference>
<protein>
    <submittedName>
        <fullName evidence="3">ABC transporter, permease protein</fullName>
    </submittedName>
</protein>